<evidence type="ECO:0000313" key="3">
    <source>
        <dbReference type="EMBL" id="MBD8502088.1"/>
    </source>
</evidence>
<keyword evidence="2" id="KW-1133">Transmembrane helix</keyword>
<evidence type="ECO:0000313" key="4">
    <source>
        <dbReference type="Proteomes" id="UP000603602"/>
    </source>
</evidence>
<evidence type="ECO:0000256" key="1">
    <source>
        <dbReference type="SAM" id="MobiDB-lite"/>
    </source>
</evidence>
<dbReference type="NCBIfam" id="NF045611">
    <property type="entry name" value="small_CydP"/>
    <property type="match status" value="1"/>
</dbReference>
<keyword evidence="4" id="KW-1185">Reference proteome</keyword>
<dbReference type="InterPro" id="IPR054636">
    <property type="entry name" value="CydP"/>
</dbReference>
<gene>
    <name evidence="3" type="ORF">IFO67_04270</name>
</gene>
<feature type="region of interest" description="Disordered" evidence="1">
    <location>
        <begin position="47"/>
        <end position="66"/>
    </location>
</feature>
<evidence type="ECO:0000256" key="2">
    <source>
        <dbReference type="SAM" id="Phobius"/>
    </source>
</evidence>
<accession>A0ABR9B7T7</accession>
<evidence type="ECO:0008006" key="5">
    <source>
        <dbReference type="Google" id="ProtNLM"/>
    </source>
</evidence>
<keyword evidence="2" id="KW-0812">Transmembrane</keyword>
<organism evidence="3 4">
    <name type="scientific">Thauera sedimentorum</name>
    <dbReference type="NCBI Taxonomy" id="2767595"/>
    <lineage>
        <taxon>Bacteria</taxon>
        <taxon>Pseudomonadati</taxon>
        <taxon>Pseudomonadota</taxon>
        <taxon>Betaproteobacteria</taxon>
        <taxon>Rhodocyclales</taxon>
        <taxon>Zoogloeaceae</taxon>
        <taxon>Thauera</taxon>
    </lineage>
</organism>
<protein>
    <recommendedName>
        <fullName evidence="5">Transmembrane protein</fullName>
    </recommendedName>
</protein>
<dbReference type="EMBL" id="JACYTO010000001">
    <property type="protein sequence ID" value="MBD8502088.1"/>
    <property type="molecule type" value="Genomic_DNA"/>
</dbReference>
<keyword evidence="2" id="KW-0472">Membrane</keyword>
<proteinExistence type="predicted"/>
<dbReference type="Proteomes" id="UP000603602">
    <property type="component" value="Unassembled WGS sequence"/>
</dbReference>
<dbReference type="RefSeq" id="WP_187716886.1">
    <property type="nucleotide sequence ID" value="NZ_JACTAH010000001.1"/>
</dbReference>
<comment type="caution">
    <text evidence="3">The sequence shown here is derived from an EMBL/GenBank/DDBJ whole genome shotgun (WGS) entry which is preliminary data.</text>
</comment>
<feature type="transmembrane region" description="Helical" evidence="2">
    <location>
        <begin position="12"/>
        <end position="30"/>
    </location>
</feature>
<name>A0ABR9B7T7_9RHOO</name>
<sequence>MQASDRKLLREIVVVVVLKLVLITALWWVFIRDHKVEVDTARMAVHAAGGVQQPDDGETDGHRATR</sequence>
<reference evidence="4" key="1">
    <citation type="submission" date="2023-07" db="EMBL/GenBank/DDBJ databases">
        <title>Thauera sp. CAU 1555 isolated from sand of Yaerae Beach.</title>
        <authorList>
            <person name="Kim W."/>
        </authorList>
    </citation>
    <scope>NUCLEOTIDE SEQUENCE [LARGE SCALE GENOMIC DNA]</scope>
    <source>
        <strain evidence="4">CAU 1555</strain>
    </source>
</reference>